<dbReference type="InterPro" id="IPR055302">
    <property type="entry name" value="F-box_dom-containing"/>
</dbReference>
<dbReference type="InterPro" id="IPR006566">
    <property type="entry name" value="FBD"/>
</dbReference>
<evidence type="ECO:0000313" key="3">
    <source>
        <dbReference type="EMBL" id="CAD6226032.1"/>
    </source>
</evidence>
<dbReference type="InterPro" id="IPR001810">
    <property type="entry name" value="F-box_dom"/>
</dbReference>
<evidence type="ECO:0000313" key="4">
    <source>
        <dbReference type="Proteomes" id="UP000604825"/>
    </source>
</evidence>
<dbReference type="PANTHER" id="PTHR32141:SF34">
    <property type="entry name" value="OS12G0558366 PROTEIN"/>
    <property type="match status" value="1"/>
</dbReference>
<feature type="domain" description="F-box" evidence="2">
    <location>
        <begin position="29"/>
        <end position="82"/>
    </location>
</feature>
<feature type="compositionally biased region" description="Basic and acidic residues" evidence="1">
    <location>
        <begin position="11"/>
        <end position="20"/>
    </location>
</feature>
<comment type="caution">
    <text evidence="3">The sequence shown here is derived from an EMBL/GenBank/DDBJ whole genome shotgun (WGS) entry which is preliminary data.</text>
</comment>
<dbReference type="CDD" id="cd22160">
    <property type="entry name" value="F-box_AtFBL13-like"/>
    <property type="match status" value="1"/>
</dbReference>
<organism evidence="3 4">
    <name type="scientific">Miscanthus lutarioriparius</name>
    <dbReference type="NCBI Taxonomy" id="422564"/>
    <lineage>
        <taxon>Eukaryota</taxon>
        <taxon>Viridiplantae</taxon>
        <taxon>Streptophyta</taxon>
        <taxon>Embryophyta</taxon>
        <taxon>Tracheophyta</taxon>
        <taxon>Spermatophyta</taxon>
        <taxon>Magnoliopsida</taxon>
        <taxon>Liliopsida</taxon>
        <taxon>Poales</taxon>
        <taxon>Poaceae</taxon>
        <taxon>PACMAD clade</taxon>
        <taxon>Panicoideae</taxon>
        <taxon>Andropogonodae</taxon>
        <taxon>Andropogoneae</taxon>
        <taxon>Saccharinae</taxon>
        <taxon>Miscanthus</taxon>
    </lineage>
</organism>
<dbReference type="AlphaFoldDB" id="A0A811NS86"/>
<feature type="compositionally biased region" description="Basic residues" evidence="1">
    <location>
        <begin position="1"/>
        <end position="10"/>
    </location>
</feature>
<dbReference type="InterPro" id="IPR032675">
    <property type="entry name" value="LRR_dom_sf"/>
</dbReference>
<dbReference type="EMBL" id="CAJGYO010000004">
    <property type="protein sequence ID" value="CAD6226032.1"/>
    <property type="molecule type" value="Genomic_DNA"/>
</dbReference>
<dbReference type="PANTHER" id="PTHR32141">
    <property type="match status" value="1"/>
</dbReference>
<dbReference type="InterPro" id="IPR055411">
    <property type="entry name" value="LRR_FXL15/At3g58940/PEG3-like"/>
</dbReference>
<dbReference type="InterPro" id="IPR053781">
    <property type="entry name" value="F-box_AtFBL13-like"/>
</dbReference>
<accession>A0A811NS86</accession>
<gene>
    <name evidence="3" type="ORF">NCGR_LOCUS17904</name>
</gene>
<sequence length="387" mass="43492">MDARAKRKKRRLEEGRRRGQELPVPPRGPDLISRLPDEILDSIITLLPTKDGARTQILSRRWRPLWRTAPLNLEADISYGNLNKDAHMATICSLLSTHQGPLRRFSLTYHLWGNDFQIVDTLMQSPRINDFPELEICSYSVLPPSVLRLLPAASALHLCKRIASSSSYLIFPDLNQLTLPNCSLNFPNLKHLTLAKVHISGTALHAVLSVCPVLVSLVLDGSIGCQSLQISSMTLRSLGVSGSKGKLEELTVEDAPLLETIMPRPPCYGLVIRVIHAPKLKTLGYLHDDIPIFQLGTMLFESYPRILTKNEQAYAPLECLDRHLKKMQIINYEDNCADINFVKFFILNARVLEAMKFVVCQGQCDALVIISFEGLYESDSLTSFIDY</sequence>
<name>A0A811NS86_9POAL</name>
<dbReference type="Pfam" id="PF00646">
    <property type="entry name" value="F-box"/>
    <property type="match status" value="1"/>
</dbReference>
<reference evidence="3" key="1">
    <citation type="submission" date="2020-10" db="EMBL/GenBank/DDBJ databases">
        <authorList>
            <person name="Han B."/>
            <person name="Lu T."/>
            <person name="Zhao Q."/>
            <person name="Huang X."/>
            <person name="Zhao Y."/>
        </authorList>
    </citation>
    <scope>NUCLEOTIDE SEQUENCE</scope>
</reference>
<dbReference type="Gene3D" id="3.80.10.10">
    <property type="entry name" value="Ribonuclease Inhibitor"/>
    <property type="match status" value="1"/>
</dbReference>
<dbReference type="Pfam" id="PF24758">
    <property type="entry name" value="LRR_At5g56370"/>
    <property type="match status" value="1"/>
</dbReference>
<dbReference type="SUPFAM" id="SSF81383">
    <property type="entry name" value="F-box domain"/>
    <property type="match status" value="1"/>
</dbReference>
<evidence type="ECO:0000259" key="2">
    <source>
        <dbReference type="PROSITE" id="PS50181"/>
    </source>
</evidence>
<dbReference type="Pfam" id="PF08387">
    <property type="entry name" value="FBD"/>
    <property type="match status" value="1"/>
</dbReference>
<dbReference type="Proteomes" id="UP000604825">
    <property type="component" value="Unassembled WGS sequence"/>
</dbReference>
<dbReference type="PROSITE" id="PS50181">
    <property type="entry name" value="FBOX"/>
    <property type="match status" value="1"/>
</dbReference>
<proteinExistence type="predicted"/>
<keyword evidence="4" id="KW-1185">Reference proteome</keyword>
<protein>
    <recommendedName>
        <fullName evidence="2">F-box domain-containing protein</fullName>
    </recommendedName>
</protein>
<dbReference type="InterPro" id="IPR036047">
    <property type="entry name" value="F-box-like_dom_sf"/>
</dbReference>
<evidence type="ECO:0000256" key="1">
    <source>
        <dbReference type="SAM" id="MobiDB-lite"/>
    </source>
</evidence>
<dbReference type="SUPFAM" id="SSF52047">
    <property type="entry name" value="RNI-like"/>
    <property type="match status" value="1"/>
</dbReference>
<feature type="region of interest" description="Disordered" evidence="1">
    <location>
        <begin position="1"/>
        <end position="30"/>
    </location>
</feature>
<dbReference type="OrthoDB" id="674834at2759"/>